<dbReference type="Proteomes" id="UP001233172">
    <property type="component" value="Unassembled WGS sequence"/>
</dbReference>
<comment type="subcellular location">
    <subcellularLocation>
        <location evidence="1">Cell membrane</location>
        <topology evidence="1">Multi-pass membrane protein</topology>
    </subcellularLocation>
</comment>
<evidence type="ECO:0000313" key="14">
    <source>
        <dbReference type="Proteomes" id="UP001233172"/>
    </source>
</evidence>
<feature type="transmembrane region" description="Helical" evidence="12">
    <location>
        <begin position="52"/>
        <end position="70"/>
    </location>
</feature>
<keyword evidence="4" id="KW-1003">Cell membrane</keyword>
<dbReference type="Pfam" id="PF00474">
    <property type="entry name" value="SSF"/>
    <property type="match status" value="1"/>
</dbReference>
<feature type="transmembrane region" description="Helical" evidence="12">
    <location>
        <begin position="239"/>
        <end position="258"/>
    </location>
</feature>
<evidence type="ECO:0000256" key="12">
    <source>
        <dbReference type="SAM" id="Phobius"/>
    </source>
</evidence>
<feature type="transmembrane region" description="Helical" evidence="12">
    <location>
        <begin position="526"/>
        <end position="547"/>
    </location>
</feature>
<feature type="transmembrane region" description="Helical" evidence="12">
    <location>
        <begin position="422"/>
        <end position="441"/>
    </location>
</feature>
<name>A0AAD8CAH8_BIOPF</name>
<comment type="caution">
    <text evidence="13">The sequence shown here is derived from an EMBL/GenBank/DDBJ whole genome shotgun (WGS) entry which is preliminary data.</text>
</comment>
<reference evidence="13" key="1">
    <citation type="journal article" date="2023" name="PLoS Negl. Trop. Dis.">
        <title>A genome sequence for Biomphalaria pfeifferi, the major vector snail for the human-infecting parasite Schistosoma mansoni.</title>
        <authorList>
            <person name="Bu L."/>
            <person name="Lu L."/>
            <person name="Laidemitt M.R."/>
            <person name="Zhang S.M."/>
            <person name="Mutuku M."/>
            <person name="Mkoji G."/>
            <person name="Steinauer M."/>
            <person name="Loker E.S."/>
        </authorList>
    </citation>
    <scope>NUCLEOTIDE SEQUENCE</scope>
    <source>
        <strain evidence="13">KasaAsao</strain>
    </source>
</reference>
<dbReference type="CDD" id="cd11492">
    <property type="entry name" value="SLC5sbd_NIS-SMVT"/>
    <property type="match status" value="1"/>
</dbReference>
<organism evidence="13 14">
    <name type="scientific">Biomphalaria pfeifferi</name>
    <name type="common">Bloodfluke planorb</name>
    <name type="synonym">Freshwater snail</name>
    <dbReference type="NCBI Taxonomy" id="112525"/>
    <lineage>
        <taxon>Eukaryota</taxon>
        <taxon>Metazoa</taxon>
        <taxon>Spiralia</taxon>
        <taxon>Lophotrochozoa</taxon>
        <taxon>Mollusca</taxon>
        <taxon>Gastropoda</taxon>
        <taxon>Heterobranchia</taxon>
        <taxon>Euthyneura</taxon>
        <taxon>Panpulmonata</taxon>
        <taxon>Hygrophila</taxon>
        <taxon>Lymnaeoidea</taxon>
        <taxon>Planorbidae</taxon>
        <taxon>Biomphalaria</taxon>
    </lineage>
</organism>
<keyword evidence="6 12" id="KW-1133">Transmembrane helix</keyword>
<feature type="transmembrane region" description="Helical" evidence="12">
    <location>
        <begin position="279"/>
        <end position="304"/>
    </location>
</feature>
<dbReference type="GO" id="GO:0005886">
    <property type="term" value="C:plasma membrane"/>
    <property type="evidence" value="ECO:0007669"/>
    <property type="project" value="UniProtKB-SubCell"/>
</dbReference>
<feature type="transmembrane region" description="Helical" evidence="12">
    <location>
        <begin position="339"/>
        <end position="362"/>
    </location>
</feature>
<dbReference type="Gene3D" id="1.20.1730.10">
    <property type="entry name" value="Sodium/glucose cotransporter"/>
    <property type="match status" value="1"/>
</dbReference>
<feature type="transmembrane region" description="Helical" evidence="12">
    <location>
        <begin position="382"/>
        <end position="402"/>
    </location>
</feature>
<dbReference type="GO" id="GO:0015293">
    <property type="term" value="F:symporter activity"/>
    <property type="evidence" value="ECO:0007669"/>
    <property type="project" value="TreeGrafter"/>
</dbReference>
<accession>A0AAD8CAH8</accession>
<feature type="transmembrane region" description="Helical" evidence="12">
    <location>
        <begin position="193"/>
        <end position="219"/>
    </location>
</feature>
<dbReference type="EMBL" id="JASAOG010000003">
    <property type="protein sequence ID" value="KAK0069297.1"/>
    <property type="molecule type" value="Genomic_DNA"/>
</dbReference>
<evidence type="ECO:0000256" key="1">
    <source>
        <dbReference type="ARBA" id="ARBA00004651"/>
    </source>
</evidence>
<feature type="transmembrane region" description="Helical" evidence="12">
    <location>
        <begin position="126"/>
        <end position="147"/>
    </location>
</feature>
<evidence type="ECO:0000256" key="4">
    <source>
        <dbReference type="ARBA" id="ARBA00022475"/>
    </source>
</evidence>
<evidence type="ECO:0000256" key="6">
    <source>
        <dbReference type="ARBA" id="ARBA00022989"/>
    </source>
</evidence>
<evidence type="ECO:0000256" key="8">
    <source>
        <dbReference type="ARBA" id="ARBA00023065"/>
    </source>
</evidence>
<evidence type="ECO:0000256" key="10">
    <source>
        <dbReference type="ARBA" id="ARBA00023201"/>
    </source>
</evidence>
<keyword evidence="10" id="KW-0739">Sodium transport</keyword>
<proteinExistence type="inferred from homology"/>
<dbReference type="AlphaFoldDB" id="A0AAD8CAH8"/>
<reference evidence="13" key="2">
    <citation type="submission" date="2023-04" db="EMBL/GenBank/DDBJ databases">
        <authorList>
            <person name="Bu L."/>
            <person name="Lu L."/>
            <person name="Laidemitt M.R."/>
            <person name="Zhang S.M."/>
            <person name="Mutuku M."/>
            <person name="Mkoji G."/>
            <person name="Steinauer M."/>
            <person name="Loker E.S."/>
        </authorList>
    </citation>
    <scope>NUCLEOTIDE SEQUENCE</scope>
    <source>
        <strain evidence="13">KasaAsao</strain>
        <tissue evidence="13">Whole Snail</tissue>
    </source>
</reference>
<evidence type="ECO:0000256" key="2">
    <source>
        <dbReference type="ARBA" id="ARBA00006434"/>
    </source>
</evidence>
<protein>
    <submittedName>
        <fullName evidence="13">Sodium-coupled monocarboxylate transporter 1</fullName>
    </submittedName>
</protein>
<sequence>MSEDKKTFSVADYIVFIATLAISAVIGIFYAIKDRRQQSTKQFLMADNSMRFLPISLSVLASFFSASTLLGTPAEIYQFGTMYWISAFGAVFAPLAGALLFGPMFFRIKVVSVFEYLELRFHSKLVRLFGAFIFLLRATIGMGIVLYGPSTALSAVTEFPTWAVIVIVGVLCTFYTSIGGLKAVIWTDVFQTLVMLAGMMAVLIKGFMVSGGGESVWNINYQGMRIEFFNFDFDPRVRHTFWALLIGIFFIWLPPYTVDQQMVQRFSSARSLRDAKIALLLNVPGMFIMISLCSLTGLVLFAHFANCDPLKQKKIGNPNQLLPYYVMEILGNAPGIPGLFVSSLFSGALSSVSSMLNSLSAVTWEDFMKPHMKSTTDARATLITKCLAVVYGAIGIGVAFLVKELGGTVLQASYYFENVFTRISLTLNGAAGAPLVGLFILGSCFSSTNSIGALVGGALGLTFSLWLSVGAYLSKPVTNRLPVTMAGCNISTNETFYFYHTEDYLNYTRTSVDTLEGIDNFYGLSYLWFSALGIVSCVIVGLIVSWITGTTKDVDPSLQLEIFRKVRSLCSQSKGSMTLTHKEESSTLNGNTIKDIKESFQVKGSTKL</sequence>
<keyword evidence="3" id="KW-0813">Transport</keyword>
<evidence type="ECO:0000256" key="7">
    <source>
        <dbReference type="ARBA" id="ARBA00023053"/>
    </source>
</evidence>
<dbReference type="GO" id="GO:0006814">
    <property type="term" value="P:sodium ion transport"/>
    <property type="evidence" value="ECO:0007669"/>
    <property type="project" value="UniProtKB-KW"/>
</dbReference>
<dbReference type="NCBIfam" id="TIGR00813">
    <property type="entry name" value="sss"/>
    <property type="match status" value="1"/>
</dbReference>
<evidence type="ECO:0000256" key="9">
    <source>
        <dbReference type="ARBA" id="ARBA00023136"/>
    </source>
</evidence>
<dbReference type="PANTHER" id="PTHR42985">
    <property type="entry name" value="SODIUM-COUPLED MONOCARBOXYLATE TRANSPORTER"/>
    <property type="match status" value="1"/>
</dbReference>
<dbReference type="PANTHER" id="PTHR42985:SF40">
    <property type="entry name" value="LD47995P-RELATED"/>
    <property type="match status" value="1"/>
</dbReference>
<feature type="transmembrane region" description="Helical" evidence="12">
    <location>
        <begin position="159"/>
        <end position="181"/>
    </location>
</feature>
<evidence type="ECO:0000256" key="5">
    <source>
        <dbReference type="ARBA" id="ARBA00022692"/>
    </source>
</evidence>
<gene>
    <name evidence="13" type="ORF">Bpfe_001479</name>
</gene>
<keyword evidence="7" id="KW-0915">Sodium</keyword>
<dbReference type="InterPro" id="IPR051163">
    <property type="entry name" value="Sodium:Solute_Symporter_SSF"/>
</dbReference>
<feature type="transmembrane region" description="Helical" evidence="12">
    <location>
        <begin position="13"/>
        <end position="32"/>
    </location>
</feature>
<keyword evidence="14" id="KW-1185">Reference proteome</keyword>
<evidence type="ECO:0000313" key="13">
    <source>
        <dbReference type="EMBL" id="KAK0069297.1"/>
    </source>
</evidence>
<evidence type="ECO:0000256" key="3">
    <source>
        <dbReference type="ARBA" id="ARBA00022448"/>
    </source>
</evidence>
<dbReference type="PROSITE" id="PS50283">
    <property type="entry name" value="NA_SOLUT_SYMP_3"/>
    <property type="match status" value="1"/>
</dbReference>
<feature type="transmembrane region" description="Helical" evidence="12">
    <location>
        <begin position="453"/>
        <end position="473"/>
    </location>
</feature>
<evidence type="ECO:0000256" key="11">
    <source>
        <dbReference type="RuleBase" id="RU362091"/>
    </source>
</evidence>
<dbReference type="InterPro" id="IPR038377">
    <property type="entry name" value="Na/Glc_symporter_sf"/>
</dbReference>
<keyword evidence="5 12" id="KW-0812">Transmembrane</keyword>
<feature type="transmembrane region" description="Helical" evidence="12">
    <location>
        <begin position="82"/>
        <end position="106"/>
    </location>
</feature>
<keyword evidence="8" id="KW-0406">Ion transport</keyword>
<keyword evidence="9 12" id="KW-0472">Membrane</keyword>
<dbReference type="InterPro" id="IPR001734">
    <property type="entry name" value="Na/solute_symporter"/>
</dbReference>
<comment type="similarity">
    <text evidence="2 11">Belongs to the sodium:solute symporter (SSF) (TC 2.A.21) family.</text>
</comment>